<feature type="transmembrane region" description="Helical" evidence="1">
    <location>
        <begin position="79"/>
        <end position="100"/>
    </location>
</feature>
<dbReference type="AlphaFoldDB" id="A0A1V4EUJ0"/>
<reference evidence="2 3" key="1">
    <citation type="submission" date="2017-02" db="EMBL/GenBank/DDBJ databases">
        <title>Draft genome of Acidibacillus ferrooxidans Huett2.</title>
        <authorList>
            <person name="Schopf S."/>
        </authorList>
    </citation>
    <scope>NUCLEOTIDE SEQUENCE [LARGE SCALE GENOMIC DNA]</scope>
    <source>
        <strain evidence="2 3">Huett2</strain>
    </source>
</reference>
<keyword evidence="1" id="KW-0812">Transmembrane</keyword>
<dbReference type="EMBL" id="MWPS01000016">
    <property type="protein sequence ID" value="OPG16500.1"/>
    <property type="molecule type" value="Genomic_DNA"/>
</dbReference>
<dbReference type="Pfam" id="PF06961">
    <property type="entry name" value="DUF1294"/>
    <property type="match status" value="1"/>
</dbReference>
<dbReference type="InterPro" id="IPR010718">
    <property type="entry name" value="DUF1294"/>
</dbReference>
<protein>
    <recommendedName>
        <fullName evidence="4">DUF1294 domain-containing protein</fullName>
    </recommendedName>
</protein>
<name>A0A1V4EUJ0_9BACL</name>
<accession>A0A1V4EUJ0</accession>
<evidence type="ECO:0000313" key="2">
    <source>
        <dbReference type="EMBL" id="OPG16500.1"/>
    </source>
</evidence>
<sequence length="105" mass="12133">MRNANDRYGRGGSAIVYFLCWCLALSTLSFFLMLYDKRASKRRKRRRIRERTLLLLTVGGGGLGTWIAMRVFHHKTRHTSFRIMAPVSSIGWTVLALYLLDRGIL</sequence>
<organism evidence="2 3">
    <name type="scientific">Ferroacidibacillus organovorans</name>
    <dbReference type="NCBI Taxonomy" id="1765683"/>
    <lineage>
        <taxon>Bacteria</taxon>
        <taxon>Bacillati</taxon>
        <taxon>Bacillota</taxon>
        <taxon>Bacilli</taxon>
        <taxon>Bacillales</taxon>
        <taxon>Alicyclobacillaceae</taxon>
        <taxon>Ferroacidibacillus</taxon>
    </lineage>
</organism>
<keyword evidence="3" id="KW-1185">Reference proteome</keyword>
<proteinExistence type="predicted"/>
<feature type="transmembrane region" description="Helical" evidence="1">
    <location>
        <begin position="53"/>
        <end position="73"/>
    </location>
</feature>
<comment type="caution">
    <text evidence="2">The sequence shown here is derived from an EMBL/GenBank/DDBJ whole genome shotgun (WGS) entry which is preliminary data.</text>
</comment>
<dbReference type="Proteomes" id="UP000190229">
    <property type="component" value="Unassembled WGS sequence"/>
</dbReference>
<keyword evidence="1" id="KW-1133">Transmembrane helix</keyword>
<evidence type="ECO:0000256" key="1">
    <source>
        <dbReference type="SAM" id="Phobius"/>
    </source>
</evidence>
<gene>
    <name evidence="2" type="ORF">B2M26_06395</name>
</gene>
<keyword evidence="1" id="KW-0472">Membrane</keyword>
<evidence type="ECO:0000313" key="3">
    <source>
        <dbReference type="Proteomes" id="UP000190229"/>
    </source>
</evidence>
<feature type="transmembrane region" description="Helical" evidence="1">
    <location>
        <begin position="12"/>
        <end position="32"/>
    </location>
</feature>
<dbReference type="OrthoDB" id="1698854at2"/>
<dbReference type="RefSeq" id="WP_067565718.1">
    <property type="nucleotide sequence ID" value="NZ_LSUQ01000039.1"/>
</dbReference>
<evidence type="ECO:0008006" key="4">
    <source>
        <dbReference type="Google" id="ProtNLM"/>
    </source>
</evidence>